<protein>
    <submittedName>
        <fullName evidence="1">Uncharacterized protein</fullName>
    </submittedName>
</protein>
<organism evidence="1 2">
    <name type="scientific">Thermoanaerobacter thermohydrosulfuricus</name>
    <name type="common">Clostridium thermohydrosulfuricum</name>
    <dbReference type="NCBI Taxonomy" id="1516"/>
    <lineage>
        <taxon>Bacteria</taxon>
        <taxon>Bacillati</taxon>
        <taxon>Bacillota</taxon>
        <taxon>Clostridia</taxon>
        <taxon>Thermoanaerobacterales</taxon>
        <taxon>Thermoanaerobacteraceae</taxon>
        <taxon>Thermoanaerobacter</taxon>
    </lineage>
</organism>
<gene>
    <name evidence="1" type="ORF">SAMN04244560_00978</name>
</gene>
<evidence type="ECO:0000313" key="2">
    <source>
        <dbReference type="Proteomes" id="UP000183404"/>
    </source>
</evidence>
<dbReference type="EMBL" id="FNBS01000018">
    <property type="protein sequence ID" value="SDF61403.1"/>
    <property type="molecule type" value="Genomic_DNA"/>
</dbReference>
<sequence>MVTNRMYLMYTKYFKKNKEKCENRRYVFKMIIIASIICSGFAPF</sequence>
<evidence type="ECO:0000313" key="1">
    <source>
        <dbReference type="EMBL" id="SDF61403.1"/>
    </source>
</evidence>
<accession>A0A1G7MI65</accession>
<reference evidence="1 2" key="1">
    <citation type="submission" date="2016-10" db="EMBL/GenBank/DDBJ databases">
        <authorList>
            <person name="de Groot N.N."/>
        </authorList>
    </citation>
    <scope>NUCLEOTIDE SEQUENCE [LARGE SCALE GENOMIC DNA]</scope>
    <source>
        <strain evidence="1 2">DSM 569</strain>
    </source>
</reference>
<proteinExistence type="predicted"/>
<dbReference type="AlphaFoldDB" id="A0A1G7MI65"/>
<dbReference type="Proteomes" id="UP000183404">
    <property type="component" value="Unassembled WGS sequence"/>
</dbReference>
<name>A0A1G7MI65_THETY</name>